<keyword evidence="2 5" id="KW-0032">Aminotransferase</keyword>
<accession>A0A6H2GW47</accession>
<evidence type="ECO:0000256" key="2">
    <source>
        <dbReference type="ARBA" id="ARBA00022576"/>
    </source>
</evidence>
<evidence type="ECO:0000313" key="5">
    <source>
        <dbReference type="EMBL" id="QJC51368.1"/>
    </source>
</evidence>
<feature type="domain" description="Aminotransferase class I/classII large" evidence="4">
    <location>
        <begin position="34"/>
        <end position="390"/>
    </location>
</feature>
<dbReference type="CDD" id="cd00609">
    <property type="entry name" value="AAT_like"/>
    <property type="match status" value="1"/>
</dbReference>
<keyword evidence="6" id="KW-1185">Reference proteome</keyword>
<keyword evidence="3 5" id="KW-0808">Transferase</keyword>
<comment type="cofactor">
    <cofactor evidence="1">
        <name>pyridoxal 5'-phosphate</name>
        <dbReference type="ChEBI" id="CHEBI:597326"/>
    </cofactor>
</comment>
<dbReference type="GO" id="GO:0008483">
    <property type="term" value="F:transaminase activity"/>
    <property type="evidence" value="ECO:0007669"/>
    <property type="project" value="UniProtKB-KW"/>
</dbReference>
<dbReference type="Gene3D" id="3.40.640.10">
    <property type="entry name" value="Type I PLP-dependent aspartate aminotransferase-like (Major domain)"/>
    <property type="match status" value="1"/>
</dbReference>
<evidence type="ECO:0000259" key="4">
    <source>
        <dbReference type="Pfam" id="PF00155"/>
    </source>
</evidence>
<dbReference type="RefSeq" id="WP_168907019.1">
    <property type="nucleotide sequence ID" value="NZ_CP051428.1"/>
</dbReference>
<evidence type="ECO:0000313" key="6">
    <source>
        <dbReference type="Proteomes" id="UP000502136"/>
    </source>
</evidence>
<dbReference type="GO" id="GO:0030170">
    <property type="term" value="F:pyridoxal phosphate binding"/>
    <property type="evidence" value="ECO:0007669"/>
    <property type="project" value="InterPro"/>
</dbReference>
<dbReference type="KEGG" id="palr:HGI30_07280"/>
<reference evidence="5 6" key="1">
    <citation type="submission" date="2020-04" db="EMBL/GenBank/DDBJ databases">
        <title>Novel Paenibacillus strain UniB2 isolated from commercial digestive syrup.</title>
        <authorList>
            <person name="Thorat V."/>
            <person name="Kirdat K."/>
            <person name="Tiwarekar B."/>
            <person name="Yadav A."/>
        </authorList>
    </citation>
    <scope>NUCLEOTIDE SEQUENCE [LARGE SCALE GENOMIC DNA]</scope>
    <source>
        <strain evidence="5 6">UniB2</strain>
    </source>
</reference>
<evidence type="ECO:0000256" key="1">
    <source>
        <dbReference type="ARBA" id="ARBA00001933"/>
    </source>
</evidence>
<dbReference type="Gene3D" id="3.90.1150.10">
    <property type="entry name" value="Aspartate Aminotransferase, domain 1"/>
    <property type="match status" value="1"/>
</dbReference>
<dbReference type="InterPro" id="IPR015424">
    <property type="entry name" value="PyrdxlP-dep_Trfase"/>
</dbReference>
<dbReference type="InterPro" id="IPR015421">
    <property type="entry name" value="PyrdxlP-dep_Trfase_major"/>
</dbReference>
<dbReference type="InterPro" id="IPR050881">
    <property type="entry name" value="LL-DAP_aminotransferase"/>
</dbReference>
<dbReference type="PANTHER" id="PTHR42832">
    <property type="entry name" value="AMINO ACID AMINOTRANSFERASE"/>
    <property type="match status" value="1"/>
</dbReference>
<dbReference type="AlphaFoldDB" id="A0A6H2GW47"/>
<dbReference type="InterPro" id="IPR015422">
    <property type="entry name" value="PyrdxlP-dep_Trfase_small"/>
</dbReference>
<dbReference type="Pfam" id="PF00155">
    <property type="entry name" value="Aminotran_1_2"/>
    <property type="match status" value="1"/>
</dbReference>
<protein>
    <submittedName>
        <fullName evidence="5">Aminotransferase class I/II-fold pyridoxal phosphate-dependent enzyme</fullName>
    </submittedName>
</protein>
<dbReference type="EMBL" id="CP051428">
    <property type="protein sequence ID" value="QJC51368.1"/>
    <property type="molecule type" value="Genomic_DNA"/>
</dbReference>
<dbReference type="InterPro" id="IPR004839">
    <property type="entry name" value="Aminotransferase_I/II_large"/>
</dbReference>
<dbReference type="Proteomes" id="UP000502136">
    <property type="component" value="Chromosome"/>
</dbReference>
<sequence>MAKPVGAAKLGRLGSSVFAEVASWRSRAEAAGLDVIDLSIGSPDLPPSERVMRKLSEAALDPASYRYPSSQGSELFRRKAAEWMKHRFGVELDPDEELLALMGSQDGLAHLALALCEPGDAAIVPDPGYPVYAASLALAGADPILLPLKAENGFLPDPELVPEEDWERARFVLLGLPGNPIGAASSRELLEALVAKCRRHGVVLVHDLAYSEMGYGSYRPMSVLAIPGALDVAVEFHSMSKSFHMAGCRLGFLAGSREAVGALRRLKANIDYGVFGAVQRAAAEALDEAMGPGYAGFRHIYESRRDALVRALAEAGWPVEAPAATMFLWAAVPQPADGGRTSSRRFAERLLAETGVAVVPGDAFGSEGEGYVRIALVEDEARLIEAAARIARWLPDYLQRGGG</sequence>
<organism evidence="5 6">
    <name type="scientific">Paenibacillus albicereus</name>
    <dbReference type="NCBI Taxonomy" id="2726185"/>
    <lineage>
        <taxon>Bacteria</taxon>
        <taxon>Bacillati</taxon>
        <taxon>Bacillota</taxon>
        <taxon>Bacilli</taxon>
        <taxon>Bacillales</taxon>
        <taxon>Paenibacillaceae</taxon>
        <taxon>Paenibacillus</taxon>
    </lineage>
</organism>
<name>A0A6H2GW47_9BACL</name>
<evidence type="ECO:0000256" key="3">
    <source>
        <dbReference type="ARBA" id="ARBA00022679"/>
    </source>
</evidence>
<proteinExistence type="predicted"/>
<dbReference type="SUPFAM" id="SSF53383">
    <property type="entry name" value="PLP-dependent transferases"/>
    <property type="match status" value="1"/>
</dbReference>
<gene>
    <name evidence="5" type="ORF">HGI30_07280</name>
</gene>
<dbReference type="PANTHER" id="PTHR42832:SF2">
    <property type="entry name" value="ASPARTATE TRANSAMINASE"/>
    <property type="match status" value="1"/>
</dbReference>